<evidence type="ECO:0000313" key="2">
    <source>
        <dbReference type="EMBL" id="GEU37943.1"/>
    </source>
</evidence>
<sequence length="247" mass="28923">MDDPNITMEEYIRLKEEKAYRCAIVFSDTLTSDEALSCEPTISSLNDNKIDFRISFDESNDEDYTVIYDTNLFSYKIVSVNDLKMDLENDNDKVNMPSFPSHELEVSYFDDLNFLKDFEKEFSAIVYNDAQMSKSDLLAEPTLCTQHINEFDLKEETSLFEYDEEEQNVLNFNDLFPFNIIYPNDSQSDKDNDDDKVDIEHSSGDLSVKPLPDVINKDVGIYAQRHYIRRIEPLRIRRMYVRTLSVL</sequence>
<protein>
    <submittedName>
        <fullName evidence="2">Uncharacterized protein</fullName>
    </submittedName>
</protein>
<feature type="region of interest" description="Disordered" evidence="1">
    <location>
        <begin position="185"/>
        <end position="204"/>
    </location>
</feature>
<accession>A0A6L2JLT6</accession>
<gene>
    <name evidence="2" type="ORF">Tci_009921</name>
</gene>
<comment type="caution">
    <text evidence="2">The sequence shown here is derived from an EMBL/GenBank/DDBJ whole genome shotgun (WGS) entry which is preliminary data.</text>
</comment>
<dbReference type="EMBL" id="BKCJ010000993">
    <property type="protein sequence ID" value="GEU37943.1"/>
    <property type="molecule type" value="Genomic_DNA"/>
</dbReference>
<name>A0A6L2JLT6_TANCI</name>
<evidence type="ECO:0000256" key="1">
    <source>
        <dbReference type="SAM" id="MobiDB-lite"/>
    </source>
</evidence>
<organism evidence="2">
    <name type="scientific">Tanacetum cinerariifolium</name>
    <name type="common">Dalmatian daisy</name>
    <name type="synonym">Chrysanthemum cinerariifolium</name>
    <dbReference type="NCBI Taxonomy" id="118510"/>
    <lineage>
        <taxon>Eukaryota</taxon>
        <taxon>Viridiplantae</taxon>
        <taxon>Streptophyta</taxon>
        <taxon>Embryophyta</taxon>
        <taxon>Tracheophyta</taxon>
        <taxon>Spermatophyta</taxon>
        <taxon>Magnoliopsida</taxon>
        <taxon>eudicotyledons</taxon>
        <taxon>Gunneridae</taxon>
        <taxon>Pentapetalae</taxon>
        <taxon>asterids</taxon>
        <taxon>campanulids</taxon>
        <taxon>Asterales</taxon>
        <taxon>Asteraceae</taxon>
        <taxon>Asteroideae</taxon>
        <taxon>Anthemideae</taxon>
        <taxon>Anthemidinae</taxon>
        <taxon>Tanacetum</taxon>
    </lineage>
</organism>
<dbReference type="AlphaFoldDB" id="A0A6L2JLT6"/>
<reference evidence="2" key="1">
    <citation type="journal article" date="2019" name="Sci. Rep.">
        <title>Draft genome of Tanacetum cinerariifolium, the natural source of mosquito coil.</title>
        <authorList>
            <person name="Yamashiro T."/>
            <person name="Shiraishi A."/>
            <person name="Satake H."/>
            <person name="Nakayama K."/>
        </authorList>
    </citation>
    <scope>NUCLEOTIDE SEQUENCE</scope>
</reference>
<proteinExistence type="predicted"/>